<comment type="caution">
    <text evidence="1">The sequence shown here is derived from an EMBL/GenBank/DDBJ whole genome shotgun (WGS) entry which is preliminary data.</text>
</comment>
<dbReference type="Proteomes" id="UP001589575">
    <property type="component" value="Unassembled WGS sequence"/>
</dbReference>
<reference evidence="1 2" key="1">
    <citation type="submission" date="2024-09" db="EMBL/GenBank/DDBJ databases">
        <authorList>
            <person name="Sun Q."/>
            <person name="Mori K."/>
        </authorList>
    </citation>
    <scope>NUCLEOTIDE SEQUENCE [LARGE SCALE GENOMIC DNA]</scope>
    <source>
        <strain evidence="1 2">CCM 7609</strain>
    </source>
</reference>
<sequence length="75" mass="7832">MTWWTGSESAIPSEAGMVMTRRSSAGISVWVASEWVAVDEALAAVEMEAEVEVRVGVLMFSRVPAGTGAAEDTGG</sequence>
<protein>
    <submittedName>
        <fullName evidence="1">Uncharacterized protein</fullName>
    </submittedName>
</protein>
<accession>A0ABV5G0W3</accession>
<name>A0ABV5G0W3_9MICC</name>
<gene>
    <name evidence="1" type="ORF">ACFFX0_15755</name>
</gene>
<evidence type="ECO:0000313" key="1">
    <source>
        <dbReference type="EMBL" id="MFB9072573.1"/>
    </source>
</evidence>
<organism evidence="1 2">
    <name type="scientific">Citricoccus parietis</name>
    <dbReference type="NCBI Taxonomy" id="592307"/>
    <lineage>
        <taxon>Bacteria</taxon>
        <taxon>Bacillati</taxon>
        <taxon>Actinomycetota</taxon>
        <taxon>Actinomycetes</taxon>
        <taxon>Micrococcales</taxon>
        <taxon>Micrococcaceae</taxon>
        <taxon>Citricoccus</taxon>
    </lineage>
</organism>
<keyword evidence="2" id="KW-1185">Reference proteome</keyword>
<dbReference type="EMBL" id="JBHMFI010000001">
    <property type="protein sequence ID" value="MFB9072573.1"/>
    <property type="molecule type" value="Genomic_DNA"/>
</dbReference>
<evidence type="ECO:0000313" key="2">
    <source>
        <dbReference type="Proteomes" id="UP001589575"/>
    </source>
</evidence>
<proteinExistence type="predicted"/>